<evidence type="ECO:0008006" key="3">
    <source>
        <dbReference type="Google" id="ProtNLM"/>
    </source>
</evidence>
<dbReference type="AlphaFoldDB" id="A0A1H9MK09"/>
<evidence type="ECO:0000313" key="2">
    <source>
        <dbReference type="Proteomes" id="UP000199233"/>
    </source>
</evidence>
<reference evidence="1 2" key="1">
    <citation type="submission" date="2016-10" db="EMBL/GenBank/DDBJ databases">
        <authorList>
            <person name="de Groot N.N."/>
        </authorList>
    </citation>
    <scope>NUCLEOTIDE SEQUENCE [LARGE SCALE GENOMIC DNA]</scope>
    <source>
        <strain evidence="1 2">DSM 25927</strain>
    </source>
</reference>
<sequence length="263" mass="28186">MPLRSGQKGQALTEFLLSAAGLLSLFSLLPMIGKYQDIRHAVQMASRYVAFDATTHNGSVGQLKAAGQLQMEVARRYFSNADAPIKTGDKAGDFAANRKALWNGPDGASLLAKVDTDVKVRFGPNDAPDPLQGFSDASDGGAFLLHQRLSLKARGLYTGGVSVSLANLPAGIEIYEPFDQLDLQMTRRTAVLIDQWAGDGPGSVQSHLDDPIVNAGLLLKPIRPVVAVAVKAAELPPWGKVPPPKLGELDFWQDTVPHDRLTP</sequence>
<dbReference type="OrthoDB" id="6839462at2"/>
<protein>
    <recommendedName>
        <fullName evidence="3">TadE-like protein</fullName>
    </recommendedName>
</protein>
<dbReference type="Proteomes" id="UP000199233">
    <property type="component" value="Unassembled WGS sequence"/>
</dbReference>
<gene>
    <name evidence="1" type="ORF">SAMN04488038_12510</name>
</gene>
<proteinExistence type="predicted"/>
<keyword evidence="2" id="KW-1185">Reference proteome</keyword>
<name>A0A1H9MK09_9GAMM</name>
<accession>A0A1H9MK09</accession>
<dbReference type="EMBL" id="FOFS01000025">
    <property type="protein sequence ID" value="SER24054.1"/>
    <property type="molecule type" value="Genomic_DNA"/>
</dbReference>
<evidence type="ECO:0000313" key="1">
    <source>
        <dbReference type="EMBL" id="SER24054.1"/>
    </source>
</evidence>
<dbReference type="RefSeq" id="WP_093289733.1">
    <property type="nucleotide sequence ID" value="NZ_FOFS01000025.1"/>
</dbReference>
<organism evidence="1 2">
    <name type="scientific">Solimonas aquatica</name>
    <dbReference type="NCBI Taxonomy" id="489703"/>
    <lineage>
        <taxon>Bacteria</taxon>
        <taxon>Pseudomonadati</taxon>
        <taxon>Pseudomonadota</taxon>
        <taxon>Gammaproteobacteria</taxon>
        <taxon>Nevskiales</taxon>
        <taxon>Nevskiaceae</taxon>
        <taxon>Solimonas</taxon>
    </lineage>
</organism>
<dbReference type="STRING" id="489703.SAMN04488038_12510"/>